<dbReference type="Pfam" id="PF13720">
    <property type="entry name" value="Acetyltransf_11"/>
    <property type="match status" value="1"/>
</dbReference>
<accession>A0A1I1UGM4</accession>
<keyword evidence="3 7" id="KW-0808">Transferase</keyword>
<dbReference type="NCBIfam" id="NF003657">
    <property type="entry name" value="PRK05289.1"/>
    <property type="match status" value="1"/>
</dbReference>
<dbReference type="STRING" id="385682.SAMN05444380_10170"/>
<feature type="domain" description="UDP N-acetylglucosamine O-acyltransferase C-terminal" evidence="6">
    <location>
        <begin position="176"/>
        <end position="257"/>
    </location>
</feature>
<dbReference type="PANTHER" id="PTHR43480:SF1">
    <property type="entry name" value="ACYL-[ACYL-CARRIER-PROTEIN]--UDP-N-ACETYLGLUCOSAMINE O-ACYLTRANSFERASE, MITOCHONDRIAL-RELATED"/>
    <property type="match status" value="1"/>
</dbReference>
<dbReference type="EMBL" id="FONA01000001">
    <property type="protein sequence ID" value="SFD69854.1"/>
    <property type="molecule type" value="Genomic_DNA"/>
</dbReference>
<name>A0A1I1UGM4_9BACT</name>
<dbReference type="GO" id="GO:0008780">
    <property type="term" value="F:acyl-[acyl-carrier-protein]-UDP-N-acetylglucosamine O-acyltransferase activity"/>
    <property type="evidence" value="ECO:0007669"/>
    <property type="project" value="InterPro"/>
</dbReference>
<dbReference type="OrthoDB" id="9807278at2"/>
<dbReference type="GO" id="GO:0009245">
    <property type="term" value="P:lipid A biosynthetic process"/>
    <property type="evidence" value="ECO:0007669"/>
    <property type="project" value="UniProtKB-KW"/>
</dbReference>
<keyword evidence="8" id="KW-1185">Reference proteome</keyword>
<reference evidence="7 8" key="1">
    <citation type="submission" date="2016-10" db="EMBL/GenBank/DDBJ databases">
        <authorList>
            <person name="de Groot N.N."/>
        </authorList>
    </citation>
    <scope>NUCLEOTIDE SEQUENCE [LARGE SCALE GENOMIC DNA]</scope>
    <source>
        <strain evidence="7 8">DSM 19012</strain>
    </source>
</reference>
<dbReference type="AlphaFoldDB" id="A0A1I1UGM4"/>
<keyword evidence="2" id="KW-0441">Lipid A biosynthesis</keyword>
<evidence type="ECO:0000313" key="7">
    <source>
        <dbReference type="EMBL" id="SFD69854.1"/>
    </source>
</evidence>
<evidence type="ECO:0000256" key="1">
    <source>
        <dbReference type="ARBA" id="ARBA00022516"/>
    </source>
</evidence>
<evidence type="ECO:0000259" key="6">
    <source>
        <dbReference type="Pfam" id="PF13720"/>
    </source>
</evidence>
<proteinExistence type="predicted"/>
<evidence type="ECO:0000313" key="8">
    <source>
        <dbReference type="Proteomes" id="UP000181976"/>
    </source>
</evidence>
<dbReference type="Gene3D" id="1.20.1180.10">
    <property type="entry name" value="Udp N-acetylglucosamine O-acyltransferase, C-terminal domain"/>
    <property type="match status" value="1"/>
</dbReference>
<dbReference type="Proteomes" id="UP000181976">
    <property type="component" value="Unassembled WGS sequence"/>
</dbReference>
<keyword evidence="5 7" id="KW-0012">Acyltransferase</keyword>
<dbReference type="GO" id="GO:0016020">
    <property type="term" value="C:membrane"/>
    <property type="evidence" value="ECO:0007669"/>
    <property type="project" value="GOC"/>
</dbReference>
<dbReference type="InParanoid" id="A0A1I1UGM4"/>
<dbReference type="InterPro" id="IPR001451">
    <property type="entry name" value="Hexapep"/>
</dbReference>
<evidence type="ECO:0000256" key="4">
    <source>
        <dbReference type="ARBA" id="ARBA00023098"/>
    </source>
</evidence>
<dbReference type="InterPro" id="IPR011004">
    <property type="entry name" value="Trimer_LpxA-like_sf"/>
</dbReference>
<keyword evidence="1" id="KW-0444">Lipid biosynthesis</keyword>
<dbReference type="InterPro" id="IPR029098">
    <property type="entry name" value="Acetyltransf_C"/>
</dbReference>
<dbReference type="RefSeq" id="WP_010527271.1">
    <property type="nucleotide sequence ID" value="NZ_AFSL01000040.1"/>
</dbReference>
<organism evidence="7 8">
    <name type="scientific">Thermophagus xiamenensis</name>
    <dbReference type="NCBI Taxonomy" id="385682"/>
    <lineage>
        <taxon>Bacteria</taxon>
        <taxon>Pseudomonadati</taxon>
        <taxon>Bacteroidota</taxon>
        <taxon>Bacteroidia</taxon>
        <taxon>Marinilabiliales</taxon>
        <taxon>Marinilabiliaceae</taxon>
        <taxon>Thermophagus</taxon>
    </lineage>
</organism>
<dbReference type="Pfam" id="PF00132">
    <property type="entry name" value="Hexapep"/>
    <property type="match status" value="2"/>
</dbReference>
<evidence type="ECO:0000256" key="3">
    <source>
        <dbReference type="ARBA" id="ARBA00022679"/>
    </source>
</evidence>
<keyword evidence="4" id="KW-0443">Lipid metabolism</keyword>
<dbReference type="CDD" id="cd03351">
    <property type="entry name" value="LbH_UDP-GlcNAc_AT"/>
    <property type="match status" value="1"/>
</dbReference>
<dbReference type="Gene3D" id="2.160.10.10">
    <property type="entry name" value="Hexapeptide repeat proteins"/>
    <property type="match status" value="1"/>
</dbReference>
<dbReference type="PIRSF" id="PIRSF000456">
    <property type="entry name" value="UDP-GlcNAc_acltr"/>
    <property type="match status" value="1"/>
</dbReference>
<dbReference type="InterPro" id="IPR010137">
    <property type="entry name" value="Lipid_A_LpxA"/>
</dbReference>
<dbReference type="SUPFAM" id="SSF51161">
    <property type="entry name" value="Trimeric LpxA-like enzymes"/>
    <property type="match status" value="1"/>
</dbReference>
<dbReference type="eggNOG" id="COG1043">
    <property type="taxonomic scope" value="Bacteria"/>
</dbReference>
<sequence>MEQLISNRAEIHPDAKIGKNVTIEAFAKIDKDVVIGDGTWIGSNAIIYPGARIGKDCKIFPGAVISAQPQDLKFKGEYTTVEIGDRTTVREYVTINRGTAARGVTSVGNDTLLMAYSHLGHDVSVGNHCVISNSVQLAGEVVLEDWVVIGGMSAVHQFCRVGAHAMVSGMSGVLSDVPPYSKVFGVPVAYMGINVVGLKRRGFSKQQIDNIHEIYRVIYQQGRNISQALEYIQTYLDPNPEMGNIISFIKSSKRGIVKSVFRQTASVES</sequence>
<evidence type="ECO:0000256" key="5">
    <source>
        <dbReference type="ARBA" id="ARBA00023315"/>
    </source>
</evidence>
<dbReference type="FunCoup" id="A0A1I1UGM4">
    <property type="interactions" value="357"/>
</dbReference>
<evidence type="ECO:0000256" key="2">
    <source>
        <dbReference type="ARBA" id="ARBA00022556"/>
    </source>
</evidence>
<dbReference type="InterPro" id="IPR037157">
    <property type="entry name" value="Acetyltransf_C_sf"/>
</dbReference>
<gene>
    <name evidence="7" type="ORF">SAMN05444380_10170</name>
</gene>
<dbReference type="NCBIfam" id="TIGR01852">
    <property type="entry name" value="lipid_A_lpxA"/>
    <property type="match status" value="1"/>
</dbReference>
<protein>
    <submittedName>
        <fullName evidence="7">Acyl-[acyl-carrier-protein]--UDP-N-acetylglucosamine O-acyltransferase</fullName>
    </submittedName>
</protein>
<dbReference type="PANTHER" id="PTHR43480">
    <property type="entry name" value="ACYL-[ACYL-CARRIER-PROTEIN]--UDP-N-ACETYLGLUCOSAMINE O-ACYLTRANSFERASE"/>
    <property type="match status" value="1"/>
</dbReference>